<comment type="caution">
    <text evidence="1">The sequence shown here is derived from an EMBL/GenBank/DDBJ whole genome shotgun (WGS) entry which is preliminary data.</text>
</comment>
<dbReference type="Gene3D" id="3.40.50.720">
    <property type="entry name" value="NAD(P)-binding Rossmann-like Domain"/>
    <property type="match status" value="1"/>
</dbReference>
<organism evidence="1 2">
    <name type="scientific">Nocardioides guangzhouensis</name>
    <dbReference type="NCBI Taxonomy" id="2497878"/>
    <lineage>
        <taxon>Bacteria</taxon>
        <taxon>Bacillati</taxon>
        <taxon>Actinomycetota</taxon>
        <taxon>Actinomycetes</taxon>
        <taxon>Propionibacteriales</taxon>
        <taxon>Nocardioidaceae</taxon>
        <taxon>Nocardioides</taxon>
    </lineage>
</organism>
<name>A0A4Q4Z4Q0_9ACTN</name>
<dbReference type="AlphaFoldDB" id="A0A4Q4Z4Q0"/>
<dbReference type="Proteomes" id="UP000295198">
    <property type="component" value="Unassembled WGS sequence"/>
</dbReference>
<protein>
    <submittedName>
        <fullName evidence="1">Opine dehydrogenase</fullName>
    </submittedName>
</protein>
<dbReference type="PANTHER" id="PTHR38015:SF1">
    <property type="entry name" value="OPINE DEHYDROGENASE DOMAIN-CONTAINING PROTEIN"/>
    <property type="match status" value="1"/>
</dbReference>
<proteinExistence type="predicted"/>
<keyword evidence="2" id="KW-1185">Reference proteome</keyword>
<sequence>MNVTVVGSGNGGLATAFDFAIHGHTVRLLDIPDFPDQVAAVAAAGGIHATGEIEGFAEIAYSGHDVEMALDGAELLVLVGPAYSTEHLADVVAPHLRAGQAVLICPASCAGAITFKRTVGLALDDETITVGETSTLPYAVRIVAPGRVNVFHKLDAGVYVAGLPRSGTDRLLSMIQDVYPGTEAADSVFQTTLQN</sequence>
<evidence type="ECO:0000313" key="1">
    <source>
        <dbReference type="EMBL" id="RYP82707.1"/>
    </source>
</evidence>
<evidence type="ECO:0000313" key="2">
    <source>
        <dbReference type="Proteomes" id="UP000295198"/>
    </source>
</evidence>
<dbReference type="InterPro" id="IPR036291">
    <property type="entry name" value="NAD(P)-bd_dom_sf"/>
</dbReference>
<dbReference type="EMBL" id="SDKM01000043">
    <property type="protein sequence ID" value="RYP82707.1"/>
    <property type="molecule type" value="Genomic_DNA"/>
</dbReference>
<dbReference type="InterPro" id="IPR051729">
    <property type="entry name" value="Opine/Lysopine_DH"/>
</dbReference>
<dbReference type="PANTHER" id="PTHR38015">
    <property type="entry name" value="BLR6086 PROTEIN"/>
    <property type="match status" value="1"/>
</dbReference>
<dbReference type="SUPFAM" id="SSF51735">
    <property type="entry name" value="NAD(P)-binding Rossmann-fold domains"/>
    <property type="match status" value="1"/>
</dbReference>
<feature type="non-terminal residue" evidence="1">
    <location>
        <position position="195"/>
    </location>
</feature>
<accession>A0A4Q4Z4Q0</accession>
<reference evidence="1 2" key="1">
    <citation type="submission" date="2019-01" db="EMBL/GenBank/DDBJ databases">
        <title>Nocardioides guangzhouensis sp. nov., an actinobacterium isolated from soil.</title>
        <authorList>
            <person name="Fu Y."/>
            <person name="Cai Y."/>
            <person name="Lin Z."/>
            <person name="Chen P."/>
        </authorList>
    </citation>
    <scope>NUCLEOTIDE SEQUENCE [LARGE SCALE GENOMIC DNA]</scope>
    <source>
        <strain evidence="1 2">130</strain>
    </source>
</reference>
<gene>
    <name evidence="1" type="ORF">EKO23_21235</name>
</gene>